<organism evidence="1">
    <name type="scientific">Rhizophora mucronata</name>
    <name type="common">Asiatic mangrove</name>
    <dbReference type="NCBI Taxonomy" id="61149"/>
    <lineage>
        <taxon>Eukaryota</taxon>
        <taxon>Viridiplantae</taxon>
        <taxon>Streptophyta</taxon>
        <taxon>Embryophyta</taxon>
        <taxon>Tracheophyta</taxon>
        <taxon>Spermatophyta</taxon>
        <taxon>Magnoliopsida</taxon>
        <taxon>eudicotyledons</taxon>
        <taxon>Gunneridae</taxon>
        <taxon>Pentapetalae</taxon>
        <taxon>rosids</taxon>
        <taxon>fabids</taxon>
        <taxon>Malpighiales</taxon>
        <taxon>Rhizophoraceae</taxon>
        <taxon>Rhizophora</taxon>
    </lineage>
</organism>
<proteinExistence type="predicted"/>
<reference evidence="1" key="1">
    <citation type="submission" date="2018-02" db="EMBL/GenBank/DDBJ databases">
        <title>Rhizophora mucronata_Transcriptome.</title>
        <authorList>
            <person name="Meera S.P."/>
            <person name="Sreeshan A."/>
            <person name="Augustine A."/>
        </authorList>
    </citation>
    <scope>NUCLEOTIDE SEQUENCE</scope>
    <source>
        <tissue evidence="1">Leaf</tissue>
    </source>
</reference>
<sequence length="12" mass="1400">MNVSLHLTSRKN</sequence>
<accession>A0A2P2N654</accession>
<evidence type="ECO:0000313" key="1">
    <source>
        <dbReference type="EMBL" id="MBX37943.1"/>
    </source>
</evidence>
<dbReference type="EMBL" id="GGEC01057459">
    <property type="protein sequence ID" value="MBX37943.1"/>
    <property type="molecule type" value="Transcribed_RNA"/>
</dbReference>
<protein>
    <submittedName>
        <fullName evidence="1">Uncharacterized protein</fullName>
    </submittedName>
</protein>
<name>A0A2P2N654_RHIMU</name>